<evidence type="ECO:0000256" key="1">
    <source>
        <dbReference type="SAM" id="MobiDB-lite"/>
    </source>
</evidence>
<evidence type="ECO:0000313" key="2">
    <source>
        <dbReference type="EMBL" id="KAF5353108.1"/>
    </source>
</evidence>
<dbReference type="OrthoDB" id="3067134at2759"/>
<feature type="region of interest" description="Disordered" evidence="1">
    <location>
        <begin position="224"/>
        <end position="246"/>
    </location>
</feature>
<dbReference type="EMBL" id="JAACJM010000064">
    <property type="protein sequence ID" value="KAF5353108.1"/>
    <property type="molecule type" value="Genomic_DNA"/>
</dbReference>
<reference evidence="2 3" key="1">
    <citation type="journal article" date="2020" name="ISME J.">
        <title>Uncovering the hidden diversity of litter-decomposition mechanisms in mushroom-forming fungi.</title>
        <authorList>
            <person name="Floudas D."/>
            <person name="Bentzer J."/>
            <person name="Ahren D."/>
            <person name="Johansson T."/>
            <person name="Persson P."/>
            <person name="Tunlid A."/>
        </authorList>
    </citation>
    <scope>NUCLEOTIDE SEQUENCE [LARGE SCALE GENOMIC DNA]</scope>
    <source>
        <strain evidence="2 3">CBS 291.85</strain>
    </source>
</reference>
<dbReference type="Proteomes" id="UP000559256">
    <property type="component" value="Unassembled WGS sequence"/>
</dbReference>
<protein>
    <submittedName>
        <fullName evidence="2">Uncharacterized protein</fullName>
    </submittedName>
</protein>
<comment type="caution">
    <text evidence="2">The sequence shown here is derived from an EMBL/GenBank/DDBJ whole genome shotgun (WGS) entry which is preliminary data.</text>
</comment>
<evidence type="ECO:0000313" key="3">
    <source>
        <dbReference type="Proteomes" id="UP000559256"/>
    </source>
</evidence>
<name>A0A8H5D5I7_9AGAR</name>
<sequence length="374" mass="41485">MTSTLSRTFSKTAEFADLFTLFDKLTSRRRNVSAIGFNEASSNLDDVASDTLPSDLEPVYRSLATLVGSRTWPREDMRETTAAKAAKTRPRSKTIAAVPNLGSLQSNNNVIAIAVDQDTTTTITTEDEEDEEDTESELKFPLDDQSRPFTFRMMLHKLYELEEWGKKVKDVLERSQSEFKPLAETNGTPKRTRAKTVMNPRLESRGAMDVNDTMHIHFSPVVKDKSPIKPRSRPRSHTTVFTTGGRGREIGVRPIMKPVVQKDSQGQDNVRATKKRCIGRRKSTTGMNENSHSSWSYIGSPAAVVSSEVDRRVDDAVLAVPKPKYGALQQGSGLQSRIINRCRISSADPTSATTGMGDVVEAATRRKVMSITTQ</sequence>
<dbReference type="AlphaFoldDB" id="A0A8H5D5I7"/>
<accession>A0A8H5D5I7</accession>
<gene>
    <name evidence="2" type="ORF">D9758_008734</name>
</gene>
<proteinExistence type="predicted"/>
<keyword evidence="3" id="KW-1185">Reference proteome</keyword>
<organism evidence="2 3">
    <name type="scientific">Tetrapyrgos nigripes</name>
    <dbReference type="NCBI Taxonomy" id="182062"/>
    <lineage>
        <taxon>Eukaryota</taxon>
        <taxon>Fungi</taxon>
        <taxon>Dikarya</taxon>
        <taxon>Basidiomycota</taxon>
        <taxon>Agaricomycotina</taxon>
        <taxon>Agaricomycetes</taxon>
        <taxon>Agaricomycetidae</taxon>
        <taxon>Agaricales</taxon>
        <taxon>Marasmiineae</taxon>
        <taxon>Marasmiaceae</taxon>
        <taxon>Tetrapyrgos</taxon>
    </lineage>
</organism>